<sequence>MLMPNEPVVAELLSNYRLQERRMLRNPADAEISASFRDAATTLCVLMGRRTALEAVRLAESYLGVRPRGSSPTTA</sequence>
<dbReference type="Proteomes" id="UP001377168">
    <property type="component" value="Unassembled WGS sequence"/>
</dbReference>
<evidence type="ECO:0000313" key="1">
    <source>
        <dbReference type="EMBL" id="MEJ8639194.1"/>
    </source>
</evidence>
<keyword evidence="2" id="KW-1185">Reference proteome</keyword>
<dbReference type="EMBL" id="JBBKAJ010000022">
    <property type="protein sequence ID" value="MEJ8639194.1"/>
    <property type="molecule type" value="Genomic_DNA"/>
</dbReference>
<gene>
    <name evidence="1" type="ORF">WKI67_38215</name>
</gene>
<protein>
    <submittedName>
        <fullName evidence="1">DUF5133 domain-containing protein</fullName>
    </submittedName>
</protein>
<reference evidence="1" key="1">
    <citation type="submission" date="2024-03" db="EMBL/GenBank/DDBJ databases">
        <title>Novel Streptomyces species of biotechnological and ecological value are a feature of Machair soil.</title>
        <authorList>
            <person name="Prole J.R."/>
            <person name="Goodfellow M."/>
            <person name="Allenby N."/>
            <person name="Ward A.C."/>
        </authorList>
    </citation>
    <scope>NUCLEOTIDE SEQUENCE</scope>
    <source>
        <strain evidence="1">MS2.AVA.5</strain>
    </source>
</reference>
<proteinExistence type="predicted"/>
<name>A0ACC6Q670_9ACTN</name>
<organism evidence="1 2">
    <name type="scientific">Streptomyces achmelvichensis</name>
    <dbReference type="NCBI Taxonomy" id="3134111"/>
    <lineage>
        <taxon>Bacteria</taxon>
        <taxon>Bacillati</taxon>
        <taxon>Actinomycetota</taxon>
        <taxon>Actinomycetes</taxon>
        <taxon>Kitasatosporales</taxon>
        <taxon>Streptomycetaceae</taxon>
        <taxon>Streptomyces</taxon>
    </lineage>
</organism>
<evidence type="ECO:0000313" key="2">
    <source>
        <dbReference type="Proteomes" id="UP001377168"/>
    </source>
</evidence>
<comment type="caution">
    <text evidence="1">The sequence shown here is derived from an EMBL/GenBank/DDBJ whole genome shotgun (WGS) entry which is preliminary data.</text>
</comment>
<accession>A0ACC6Q670</accession>